<dbReference type="PIRSF" id="PIRSF015034">
    <property type="entry name" value="YacH"/>
    <property type="match status" value="1"/>
</dbReference>
<dbReference type="RefSeq" id="WP_129078887.1">
    <property type="nucleotide sequence ID" value="NZ_QOUX01000044.1"/>
</dbReference>
<feature type="coiled-coil region" evidence="1">
    <location>
        <begin position="151"/>
        <end position="178"/>
    </location>
</feature>
<keyword evidence="1" id="KW-0175">Coiled coil</keyword>
<dbReference type="AlphaFoldDB" id="A0A4Q0VSQ7"/>
<dbReference type="Proteomes" id="UP000290649">
    <property type="component" value="Unassembled WGS sequence"/>
</dbReference>
<dbReference type="GO" id="GO:0005507">
    <property type="term" value="F:copper ion binding"/>
    <property type="evidence" value="ECO:0007669"/>
    <property type="project" value="TreeGrafter"/>
</dbReference>
<keyword evidence="4" id="KW-1185">Reference proteome</keyword>
<sequence>MLCHECNKREATLHFTKILNGNKTEIHLCDQCAREKGEYIPGSNGFSIHQLLSGLLNFEQALPNSPNRAPQQQKEQKCEKCGMTLYQFARAGRFGCAKCYQTFNSKLDPMLRRVHSGNTTHIGKIPKRIGKDIQLHRKIEQLKQELQVHISKEEFEEAANLRDEIRSLEKLNQQSGGND</sequence>
<dbReference type="GO" id="GO:1990170">
    <property type="term" value="P:stress response to cadmium ion"/>
    <property type="evidence" value="ECO:0007669"/>
    <property type="project" value="TreeGrafter"/>
</dbReference>
<dbReference type="EMBL" id="QOUX01000044">
    <property type="protein sequence ID" value="RXI99645.1"/>
    <property type="molecule type" value="Genomic_DNA"/>
</dbReference>
<dbReference type="GO" id="GO:1990169">
    <property type="term" value="P:stress response to copper ion"/>
    <property type="evidence" value="ECO:0007669"/>
    <property type="project" value="TreeGrafter"/>
</dbReference>
<gene>
    <name evidence="3" type="ORF">DS745_14180</name>
</gene>
<dbReference type="GO" id="GO:0046870">
    <property type="term" value="F:cadmium ion binding"/>
    <property type="evidence" value="ECO:0007669"/>
    <property type="project" value="TreeGrafter"/>
</dbReference>
<dbReference type="InterPro" id="IPR001943">
    <property type="entry name" value="UVR_dom"/>
</dbReference>
<evidence type="ECO:0000313" key="4">
    <source>
        <dbReference type="Proteomes" id="UP000290649"/>
    </source>
</evidence>
<dbReference type="GO" id="GO:0008270">
    <property type="term" value="F:zinc ion binding"/>
    <property type="evidence" value="ECO:0007669"/>
    <property type="project" value="TreeGrafter"/>
</dbReference>
<evidence type="ECO:0000256" key="1">
    <source>
        <dbReference type="SAM" id="Coils"/>
    </source>
</evidence>
<name>A0A4Q0VSQ7_9BACI</name>
<comment type="caution">
    <text evidence="3">The sequence shown here is derived from an EMBL/GenBank/DDBJ whole genome shotgun (WGS) entry which is preliminary data.</text>
</comment>
<proteinExistence type="predicted"/>
<reference evidence="3 4" key="1">
    <citation type="journal article" date="2019" name="Int. J. Syst. Evol. Microbiol.">
        <title>Anaerobacillus alkaliphilus sp. nov., a novel alkaliphilic and moderately halophilic bacterium.</title>
        <authorList>
            <person name="Borsodi A.K."/>
            <person name="Aszalos J.M."/>
            <person name="Bihari P."/>
            <person name="Nagy I."/>
            <person name="Schumann P."/>
            <person name="Sproer C."/>
            <person name="Kovacs A.L."/>
            <person name="Boka K."/>
            <person name="Dobosy P."/>
            <person name="Ovari M."/>
            <person name="Szili-Kovacs T."/>
            <person name="Toth E."/>
        </authorList>
    </citation>
    <scope>NUCLEOTIDE SEQUENCE [LARGE SCALE GENOMIC DNA]</scope>
    <source>
        <strain evidence="3 4">B16-10</strain>
    </source>
</reference>
<dbReference type="PANTHER" id="PTHR38430:SF1">
    <property type="entry name" value="PROTEIN-ARGININE KINASE ACTIVATOR PROTEIN"/>
    <property type="match status" value="1"/>
</dbReference>
<dbReference type="SUPFAM" id="SSF46600">
    <property type="entry name" value="C-terminal UvrC-binding domain of UvrB"/>
    <property type="match status" value="1"/>
</dbReference>
<organism evidence="3 4">
    <name type="scientific">Anaerobacillus alkaliphilus</name>
    <dbReference type="NCBI Taxonomy" id="1548597"/>
    <lineage>
        <taxon>Bacteria</taxon>
        <taxon>Bacillati</taxon>
        <taxon>Bacillota</taxon>
        <taxon>Bacilli</taxon>
        <taxon>Bacillales</taxon>
        <taxon>Bacillaceae</taxon>
        <taxon>Anaerobacillus</taxon>
    </lineage>
</organism>
<dbReference type="PROSITE" id="PS50151">
    <property type="entry name" value="UVR"/>
    <property type="match status" value="1"/>
</dbReference>
<feature type="domain" description="UVR" evidence="2">
    <location>
        <begin position="136"/>
        <end position="171"/>
    </location>
</feature>
<dbReference type="Pfam" id="PF02151">
    <property type="entry name" value="UVR"/>
    <property type="match status" value="1"/>
</dbReference>
<dbReference type="PANTHER" id="PTHR38430">
    <property type="entry name" value="PROTEIN-ARGININE KINASE ACTIVATOR PROTEIN"/>
    <property type="match status" value="1"/>
</dbReference>
<protein>
    <recommendedName>
        <fullName evidence="2">UVR domain-containing protein</fullName>
    </recommendedName>
</protein>
<evidence type="ECO:0000313" key="3">
    <source>
        <dbReference type="EMBL" id="RXI99645.1"/>
    </source>
</evidence>
<dbReference type="Gene3D" id="4.10.860.10">
    <property type="entry name" value="UVR domain"/>
    <property type="match status" value="1"/>
</dbReference>
<accession>A0A4Q0VSQ7</accession>
<dbReference type="OrthoDB" id="9788704at2"/>
<dbReference type="InterPro" id="IPR025542">
    <property type="entry name" value="YacH"/>
</dbReference>
<dbReference type="InterPro" id="IPR036876">
    <property type="entry name" value="UVR_dom_sf"/>
</dbReference>
<dbReference type="GO" id="GO:0050897">
    <property type="term" value="F:cobalt ion binding"/>
    <property type="evidence" value="ECO:0007669"/>
    <property type="project" value="TreeGrafter"/>
</dbReference>
<evidence type="ECO:0000259" key="2">
    <source>
        <dbReference type="PROSITE" id="PS50151"/>
    </source>
</evidence>